<dbReference type="eggNOG" id="KOG2502">
    <property type="taxonomic scope" value="Eukaryota"/>
</dbReference>
<dbReference type="Gramene" id="Bo4g036180.1">
    <property type="protein sequence ID" value="Bo4g036180.1"/>
    <property type="gene ID" value="Bo4g036180"/>
</dbReference>
<evidence type="ECO:0000313" key="2">
    <source>
        <dbReference type="EnsemblPlants" id="Bo4g036180.1"/>
    </source>
</evidence>
<sequence length="323" mass="37102">MVLLDWEFGDRLLRGFRIHVSTQETKDRNRGPIETTTDPPSSFSSSPKFYELVALLVGRAGHFHAFLLHVKEILNPESTVGAPSWVYYSVYEFFVFLFNIFDIANLPKEIADYLNKMGARIPNIKPGKATIERTTVEVGSIIELRRSYHAYNVMPSLSKALKILGVQILRREKKSRDSCVSLSLSLWRYRRRDVETTEDHWPQRRDVVTCACVLKKWREITGRSLDHREIVRSPRNSGKITFPSCLKLKAAYEEKYIVIMAGDDLPTYLATPAGNKCVCSHEGEVVILEEGDAAKREENKQNERSSTVAWRRPRRLEKTKQVA</sequence>
<dbReference type="SUPFAM" id="SSF103491">
    <property type="entry name" value="Preprotein translocase SecY subunit"/>
    <property type="match status" value="1"/>
</dbReference>
<keyword evidence="3" id="KW-1185">Reference proteome</keyword>
<protein>
    <submittedName>
        <fullName evidence="2">Uncharacterized protein</fullName>
    </submittedName>
</protein>
<reference evidence="2 3" key="1">
    <citation type="journal article" date="2014" name="Genome Biol.">
        <title>Transcriptome and methylome profiling reveals relics of genome dominance in the mesopolyploid Brassica oleracea.</title>
        <authorList>
            <person name="Parkin I.A."/>
            <person name="Koh C."/>
            <person name="Tang H."/>
            <person name="Robinson S.J."/>
            <person name="Kagale S."/>
            <person name="Clarke W.E."/>
            <person name="Town C.D."/>
            <person name="Nixon J."/>
            <person name="Krishnakumar V."/>
            <person name="Bidwell S.L."/>
            <person name="Denoeud F."/>
            <person name="Belcram H."/>
            <person name="Links M.G."/>
            <person name="Just J."/>
            <person name="Clarke C."/>
            <person name="Bender T."/>
            <person name="Huebert T."/>
            <person name="Mason A.S."/>
            <person name="Pires J.C."/>
            <person name="Barker G."/>
            <person name="Moore J."/>
            <person name="Walley P.G."/>
            <person name="Manoli S."/>
            <person name="Batley J."/>
            <person name="Edwards D."/>
            <person name="Nelson M.N."/>
            <person name="Wang X."/>
            <person name="Paterson A.H."/>
            <person name="King G."/>
            <person name="Bancroft I."/>
            <person name="Chalhoub B."/>
            <person name="Sharpe A.G."/>
        </authorList>
    </citation>
    <scope>NUCLEOTIDE SEQUENCE</scope>
    <source>
        <strain evidence="2 3">cv. TO1000</strain>
    </source>
</reference>
<evidence type="ECO:0000256" key="1">
    <source>
        <dbReference type="SAM" id="MobiDB-lite"/>
    </source>
</evidence>
<dbReference type="Gene3D" id="1.10.3370.10">
    <property type="entry name" value="SecY subunit domain"/>
    <property type="match status" value="1"/>
</dbReference>
<dbReference type="AlphaFoldDB" id="A0A0D3BRP6"/>
<dbReference type="InterPro" id="IPR023201">
    <property type="entry name" value="SecY_dom_sf"/>
</dbReference>
<feature type="region of interest" description="Disordered" evidence="1">
    <location>
        <begin position="25"/>
        <end position="45"/>
    </location>
</feature>
<reference evidence="2" key="2">
    <citation type="submission" date="2015-03" db="UniProtKB">
        <authorList>
            <consortium name="EnsemblPlants"/>
        </authorList>
    </citation>
    <scope>IDENTIFICATION</scope>
</reference>
<dbReference type="HOGENOM" id="CLU_861517_0_0_1"/>
<dbReference type="STRING" id="109376.A0A0D3BRP6"/>
<organism evidence="2 3">
    <name type="scientific">Brassica oleracea var. oleracea</name>
    <dbReference type="NCBI Taxonomy" id="109376"/>
    <lineage>
        <taxon>Eukaryota</taxon>
        <taxon>Viridiplantae</taxon>
        <taxon>Streptophyta</taxon>
        <taxon>Embryophyta</taxon>
        <taxon>Tracheophyta</taxon>
        <taxon>Spermatophyta</taxon>
        <taxon>Magnoliopsida</taxon>
        <taxon>eudicotyledons</taxon>
        <taxon>Gunneridae</taxon>
        <taxon>Pentapetalae</taxon>
        <taxon>rosids</taxon>
        <taxon>malvids</taxon>
        <taxon>Brassicales</taxon>
        <taxon>Brassicaceae</taxon>
        <taxon>Brassiceae</taxon>
        <taxon>Brassica</taxon>
    </lineage>
</organism>
<accession>A0A0D3BRP6</accession>
<dbReference type="Proteomes" id="UP000032141">
    <property type="component" value="Chromosome C4"/>
</dbReference>
<feature type="compositionally biased region" description="Basic and acidic residues" evidence="1">
    <location>
        <begin position="292"/>
        <end position="303"/>
    </location>
</feature>
<name>A0A0D3BRP6_BRAOL</name>
<proteinExistence type="predicted"/>
<evidence type="ECO:0000313" key="3">
    <source>
        <dbReference type="Proteomes" id="UP000032141"/>
    </source>
</evidence>
<dbReference type="EnsemblPlants" id="Bo4g036180.1">
    <property type="protein sequence ID" value="Bo4g036180.1"/>
    <property type="gene ID" value="Bo4g036180"/>
</dbReference>
<feature type="region of interest" description="Disordered" evidence="1">
    <location>
        <begin position="290"/>
        <end position="323"/>
    </location>
</feature>